<sequence>MNRLFHSRKPPRLCGWTSALVLLAAMGCTKNAPEPTPRLSDVLPQVGPHELRAVEAFNIITDRADRSRALFLEASRVLLHPRCANCHPDGDSPYQGTQKALHDPPVVRGPEDRGVVGMECTSCHQDKNLELARVPGAPNWHLAPRSMAWVGRTPHQICEQLKDKSRNGGKTLAQIVEHNAHDELVGWGWKPGWDREPVPGTQESFGAIVAAWAETGAECPSEEARP</sequence>
<keyword evidence="3" id="KW-1185">Reference proteome</keyword>
<protein>
    <submittedName>
        <fullName evidence="2">Putative Isoquinoline 1-oxidoreductase subunit protein</fullName>
    </submittedName>
</protein>
<dbReference type="PATRIC" id="fig|394096.3.peg.318"/>
<dbReference type="RefSeq" id="WP_044180975.1">
    <property type="nucleotide sequence ID" value="NZ_JMCB01000001.1"/>
</dbReference>
<dbReference type="STRING" id="394096.DB31_0320"/>
<accession>A0A085WWJ6</accession>
<dbReference type="OrthoDB" id="656942at2"/>
<name>A0A085WWJ6_9BACT</name>
<reference evidence="2 3" key="1">
    <citation type="submission" date="2014-04" db="EMBL/GenBank/DDBJ databases">
        <title>Genome assembly of Hyalangium minutum DSM 14724.</title>
        <authorList>
            <person name="Sharma G."/>
            <person name="Subramanian S."/>
        </authorList>
    </citation>
    <scope>NUCLEOTIDE SEQUENCE [LARGE SCALE GENOMIC DNA]</scope>
    <source>
        <strain evidence="2 3">DSM 14724</strain>
    </source>
</reference>
<dbReference type="PROSITE" id="PS51257">
    <property type="entry name" value="PROKAR_LIPOPROTEIN"/>
    <property type="match status" value="1"/>
</dbReference>
<proteinExistence type="predicted"/>
<keyword evidence="1" id="KW-0732">Signal</keyword>
<dbReference type="Proteomes" id="UP000028725">
    <property type="component" value="Unassembled WGS sequence"/>
</dbReference>
<comment type="caution">
    <text evidence="2">The sequence shown here is derived from an EMBL/GenBank/DDBJ whole genome shotgun (WGS) entry which is preliminary data.</text>
</comment>
<dbReference type="AlphaFoldDB" id="A0A085WWJ6"/>
<organism evidence="2 3">
    <name type="scientific">Hyalangium minutum</name>
    <dbReference type="NCBI Taxonomy" id="394096"/>
    <lineage>
        <taxon>Bacteria</taxon>
        <taxon>Pseudomonadati</taxon>
        <taxon>Myxococcota</taxon>
        <taxon>Myxococcia</taxon>
        <taxon>Myxococcales</taxon>
        <taxon>Cystobacterineae</taxon>
        <taxon>Archangiaceae</taxon>
        <taxon>Hyalangium</taxon>
    </lineage>
</organism>
<feature type="signal peptide" evidence="1">
    <location>
        <begin position="1"/>
        <end position="32"/>
    </location>
</feature>
<dbReference type="SUPFAM" id="SSF48695">
    <property type="entry name" value="Multiheme cytochromes"/>
    <property type="match status" value="1"/>
</dbReference>
<gene>
    <name evidence="2" type="ORF">DB31_0320</name>
</gene>
<feature type="chain" id="PRO_5001800191" evidence="1">
    <location>
        <begin position="33"/>
        <end position="226"/>
    </location>
</feature>
<dbReference type="EMBL" id="JMCB01000001">
    <property type="protein sequence ID" value="KFE72059.1"/>
    <property type="molecule type" value="Genomic_DNA"/>
</dbReference>
<evidence type="ECO:0000313" key="3">
    <source>
        <dbReference type="Proteomes" id="UP000028725"/>
    </source>
</evidence>
<evidence type="ECO:0000256" key="1">
    <source>
        <dbReference type="SAM" id="SignalP"/>
    </source>
</evidence>
<evidence type="ECO:0000313" key="2">
    <source>
        <dbReference type="EMBL" id="KFE72059.1"/>
    </source>
</evidence>
<dbReference type="InterPro" id="IPR036280">
    <property type="entry name" value="Multihaem_cyt_sf"/>
</dbReference>